<feature type="region of interest" description="Disordered" evidence="1">
    <location>
        <begin position="27"/>
        <end position="53"/>
    </location>
</feature>
<keyword evidence="4" id="KW-1185">Reference proteome</keyword>
<feature type="signal peptide" evidence="2">
    <location>
        <begin position="1"/>
        <end position="25"/>
    </location>
</feature>
<name>A0A024FWJ2_9STRA</name>
<dbReference type="Proteomes" id="UP000053237">
    <property type="component" value="Unassembled WGS sequence"/>
</dbReference>
<comment type="caution">
    <text evidence="3">The sequence shown here is derived from an EMBL/GenBank/DDBJ whole genome shotgun (WGS) entry which is preliminary data.</text>
</comment>
<feature type="chain" id="PRO_5001531945" evidence="2">
    <location>
        <begin position="26"/>
        <end position="380"/>
    </location>
</feature>
<accession>A0A024FWJ2</accession>
<protein>
    <submittedName>
        <fullName evidence="3">Uncharacterized protein</fullName>
    </submittedName>
</protein>
<proteinExistence type="predicted"/>
<sequence length="380" mass="43417">MVPPILLSHLLVLSTWVLTTSTIEGVKPHPPESNLGRVEAGSSSTGDGKATARTEADENNVYVPGKKILLGAMAAHQFLWFGCEGTFLSMKEEFMKSDGERSWNPLQWLPFRKRNSWDEDLLEAFAHESIQEEPNEKQMLLKYLKASYKSTPYSENSSYGEDAAFVYKTILKLWIGVIRQSEFNLRFITSDVRELMRKHPVSSPQSTDLSDPTGQLQSASHVASDAISTNGFRELGCFIFSNMFVAILINFRYIVDTIFEHLSAMMNAERVNASSKRHFRHKFDDIYMILSASNQKKIFIDQIAKVLINDIMSDEAESSTQCMRFVAYGPPIMYRFSKAVNELYSYFNVKKILPRPSKYNPLNWLGRIYQHKDGSRLNQE</sequence>
<reference evidence="3 4" key="1">
    <citation type="submission" date="2012-05" db="EMBL/GenBank/DDBJ databases">
        <title>Recombination and specialization in a pathogen metapopulation.</title>
        <authorList>
            <person name="Gardiner A."/>
            <person name="Kemen E."/>
            <person name="Schultz-Larsen T."/>
            <person name="MacLean D."/>
            <person name="Van Oosterhout C."/>
            <person name="Jones J.D.G."/>
        </authorList>
    </citation>
    <scope>NUCLEOTIDE SEQUENCE [LARGE SCALE GENOMIC DNA]</scope>
    <source>
        <strain evidence="3 4">Ac Nc2</strain>
    </source>
</reference>
<organism evidence="3 4">
    <name type="scientific">Albugo candida</name>
    <dbReference type="NCBI Taxonomy" id="65357"/>
    <lineage>
        <taxon>Eukaryota</taxon>
        <taxon>Sar</taxon>
        <taxon>Stramenopiles</taxon>
        <taxon>Oomycota</taxon>
        <taxon>Peronosporomycetes</taxon>
        <taxon>Albuginales</taxon>
        <taxon>Albuginaceae</taxon>
        <taxon>Albugo</taxon>
    </lineage>
</organism>
<dbReference type="InParanoid" id="A0A024FWJ2"/>
<dbReference type="AlphaFoldDB" id="A0A024FWJ2"/>
<gene>
    <name evidence="3" type="ORF">BN9_129650</name>
</gene>
<dbReference type="EMBL" id="CAIX01001071">
    <property type="protein sequence ID" value="CCI11470.1"/>
    <property type="molecule type" value="Genomic_DNA"/>
</dbReference>
<evidence type="ECO:0000313" key="4">
    <source>
        <dbReference type="Proteomes" id="UP000053237"/>
    </source>
</evidence>
<keyword evidence="2" id="KW-0732">Signal</keyword>
<evidence type="ECO:0000256" key="2">
    <source>
        <dbReference type="SAM" id="SignalP"/>
    </source>
</evidence>
<evidence type="ECO:0000313" key="3">
    <source>
        <dbReference type="EMBL" id="CCI11470.1"/>
    </source>
</evidence>
<evidence type="ECO:0000256" key="1">
    <source>
        <dbReference type="SAM" id="MobiDB-lite"/>
    </source>
</evidence>